<dbReference type="EMBL" id="CM044706">
    <property type="protein sequence ID" value="KAI5656110.1"/>
    <property type="molecule type" value="Genomic_DNA"/>
</dbReference>
<dbReference type="Proteomes" id="UP001060085">
    <property type="component" value="Linkage Group LG06"/>
</dbReference>
<evidence type="ECO:0000313" key="1">
    <source>
        <dbReference type="EMBL" id="KAI5656110.1"/>
    </source>
</evidence>
<reference evidence="2" key="1">
    <citation type="journal article" date="2023" name="Nat. Plants">
        <title>Single-cell RNA sequencing provides a high-resolution roadmap for understanding the multicellular compartmentation of specialized metabolism.</title>
        <authorList>
            <person name="Sun S."/>
            <person name="Shen X."/>
            <person name="Li Y."/>
            <person name="Li Y."/>
            <person name="Wang S."/>
            <person name="Li R."/>
            <person name="Zhang H."/>
            <person name="Shen G."/>
            <person name="Guo B."/>
            <person name="Wei J."/>
            <person name="Xu J."/>
            <person name="St-Pierre B."/>
            <person name="Chen S."/>
            <person name="Sun C."/>
        </authorList>
    </citation>
    <scope>NUCLEOTIDE SEQUENCE [LARGE SCALE GENOMIC DNA]</scope>
</reference>
<organism evidence="1 2">
    <name type="scientific">Catharanthus roseus</name>
    <name type="common">Madagascar periwinkle</name>
    <name type="synonym">Vinca rosea</name>
    <dbReference type="NCBI Taxonomy" id="4058"/>
    <lineage>
        <taxon>Eukaryota</taxon>
        <taxon>Viridiplantae</taxon>
        <taxon>Streptophyta</taxon>
        <taxon>Embryophyta</taxon>
        <taxon>Tracheophyta</taxon>
        <taxon>Spermatophyta</taxon>
        <taxon>Magnoliopsida</taxon>
        <taxon>eudicotyledons</taxon>
        <taxon>Gunneridae</taxon>
        <taxon>Pentapetalae</taxon>
        <taxon>asterids</taxon>
        <taxon>lamiids</taxon>
        <taxon>Gentianales</taxon>
        <taxon>Apocynaceae</taxon>
        <taxon>Rauvolfioideae</taxon>
        <taxon>Vinceae</taxon>
        <taxon>Catharanthinae</taxon>
        <taxon>Catharanthus</taxon>
    </lineage>
</organism>
<proteinExistence type="predicted"/>
<protein>
    <submittedName>
        <fullName evidence="1">Uncharacterized protein</fullName>
    </submittedName>
</protein>
<keyword evidence="2" id="KW-1185">Reference proteome</keyword>
<name>A0ACC0A5F5_CATRO</name>
<comment type="caution">
    <text evidence="1">The sequence shown here is derived from an EMBL/GenBank/DDBJ whole genome shotgun (WGS) entry which is preliminary data.</text>
</comment>
<gene>
    <name evidence="1" type="ORF">M9H77_24903</name>
</gene>
<accession>A0ACC0A5F5</accession>
<sequence>MMKMATNSVPKFIIFFFSIFLLMGSQQIHCSVSYDKRSLIINGQRRILLSGSIHYPRSTPDMWENLILKAKIAGLDVIDTYVFWNIHEPSPGNYNFEGRYDLVRFIKTIQKAGLYAHLRIGPYVCAEWNFGGFPVWLKYVPGISFRTDNEPFKAAMQKFTQKIVGMMKSERLFQSQGGPIILSQIENEYGPQALKLGAAGKAYANWAAKMAVGLDTGVPWVMCKEDDAPDPVINACNGFYCDTFTPNKPYKPIVWTEAWSGWFTEFGGAIHHRPVQDLAFAVARFIQRGGSFVNYYMFHGGTNFGRTAGGPFITTSYDYDAPIDEYGLPREPKYGHLKELHRAIKLCERSLVSSDPTVTPLGSSQEAHVFSNGRGSCAAFLANYDGTSAARVMFNNMHYNLPPWSISILPDCKNVVFNTAKVGTQTSHMKMSPTNTQLHSWASYGEEVSSLQGSSTMTAFGLLEQLNVTRDSSDYLWYMTSIEISPSESFLRGGKKPTLAVHSRGHALHVFVNGHLAGSAYGTRENMRIIFSGPVDLLAGANRIALLSIAVGLPNNGIHFETWNIGIMGPVMLHGLDQRDKDLSWQTWTYKIGLKGESMNLVSPSGVSSVEWLPGSLVNQGQQPLRWYKAYFDAPEGNEPLALDLKSMGKGQVWINGQSIGRYWTATARGNCGPCSYSGTFRAPKCQMGCGHPTQRWYHVPRSWLKPTQNLLVLFEELGGDASKITLVERKTASVCANAHEHHPRVGNWHIENTGEATMLHQAKVHLHCAPGESISAIKFASFGTPSGKCGSFQQGTCHAETSHGILEKMCLGRESCKVTVSNSFFGTDPCPYQLKSLSVEANCSTTVSQTTHYSNSLHNLEELTL</sequence>
<evidence type="ECO:0000313" key="2">
    <source>
        <dbReference type="Proteomes" id="UP001060085"/>
    </source>
</evidence>